<evidence type="ECO:0000313" key="3">
    <source>
        <dbReference type="Proteomes" id="UP001206572"/>
    </source>
</evidence>
<keyword evidence="1" id="KW-0472">Membrane</keyword>
<keyword evidence="1" id="KW-1133">Transmembrane helix</keyword>
<dbReference type="Proteomes" id="UP001206572">
    <property type="component" value="Unassembled WGS sequence"/>
</dbReference>
<keyword evidence="3" id="KW-1185">Reference proteome</keyword>
<name>A0ABT2AG71_9BURK</name>
<organism evidence="2 3">
    <name type="scientific">Massilia agri</name>
    <dbReference type="NCBI Taxonomy" id="1886785"/>
    <lineage>
        <taxon>Bacteria</taxon>
        <taxon>Pseudomonadati</taxon>
        <taxon>Pseudomonadota</taxon>
        <taxon>Betaproteobacteria</taxon>
        <taxon>Burkholderiales</taxon>
        <taxon>Oxalobacteraceae</taxon>
        <taxon>Telluria group</taxon>
        <taxon>Massilia</taxon>
    </lineage>
</organism>
<accession>A0ABT2AG71</accession>
<protein>
    <submittedName>
        <fullName evidence="2">Uncharacterized protein</fullName>
    </submittedName>
</protein>
<evidence type="ECO:0000256" key="1">
    <source>
        <dbReference type="SAM" id="Phobius"/>
    </source>
</evidence>
<feature type="transmembrane region" description="Helical" evidence="1">
    <location>
        <begin position="25"/>
        <end position="50"/>
    </location>
</feature>
<sequence>MTAVPPIEVAHQPAKERKRRPKFSCYPFLGVLLALFTAVLTYGGLFLLLVED</sequence>
<keyword evidence="1" id="KW-0812">Transmembrane</keyword>
<evidence type="ECO:0000313" key="2">
    <source>
        <dbReference type="EMBL" id="MCS0595237.1"/>
    </source>
</evidence>
<gene>
    <name evidence="2" type="ORF">NX780_02645</name>
</gene>
<comment type="caution">
    <text evidence="2">The sequence shown here is derived from an EMBL/GenBank/DDBJ whole genome shotgun (WGS) entry which is preliminary data.</text>
</comment>
<proteinExistence type="predicted"/>
<reference evidence="2 3" key="1">
    <citation type="submission" date="2022-08" db="EMBL/GenBank/DDBJ databases">
        <title>Reclassification of Massilia species as members of the genera Telluria, Duganella, Pseudoduganella, Mokoshia gen. nov. and Zemynaea gen. nov. using orthogonal and non-orthogonal genome-based approaches.</title>
        <authorList>
            <person name="Bowman J.P."/>
        </authorList>
    </citation>
    <scope>NUCLEOTIDE SEQUENCE [LARGE SCALE GENOMIC DNA]</scope>
    <source>
        <strain evidence="2 3">JCM 31661</strain>
    </source>
</reference>
<dbReference type="EMBL" id="JANUHA010000001">
    <property type="protein sequence ID" value="MCS0595237.1"/>
    <property type="molecule type" value="Genomic_DNA"/>
</dbReference>
<dbReference type="RefSeq" id="WP_258826308.1">
    <property type="nucleotide sequence ID" value="NZ_JANUHA010000001.1"/>
</dbReference>